<dbReference type="Proteomes" id="UP000254920">
    <property type="component" value="Unassembled WGS sequence"/>
</dbReference>
<dbReference type="InterPro" id="IPR019595">
    <property type="entry name" value="DUF2470"/>
</dbReference>
<dbReference type="GeneID" id="93089934"/>
<reference evidence="2 3" key="1">
    <citation type="submission" date="2018-06" db="EMBL/GenBank/DDBJ databases">
        <authorList>
            <consortium name="Pathogen Informatics"/>
            <person name="Doyle S."/>
        </authorList>
    </citation>
    <scope>NUCLEOTIDE SEQUENCE [LARGE SCALE GENOMIC DNA]</scope>
    <source>
        <strain evidence="2 3">NCTC12475</strain>
    </source>
</reference>
<feature type="domain" description="DUF2470" evidence="1">
    <location>
        <begin position="4"/>
        <end position="72"/>
    </location>
</feature>
<keyword evidence="3" id="KW-1185">Reference proteome</keyword>
<evidence type="ECO:0000259" key="1">
    <source>
        <dbReference type="Pfam" id="PF10615"/>
    </source>
</evidence>
<organism evidence="2 3">
    <name type="scientific">Campylobacter sputorum subsp. sputorum</name>
    <dbReference type="NCBI Taxonomy" id="32024"/>
    <lineage>
        <taxon>Bacteria</taxon>
        <taxon>Pseudomonadati</taxon>
        <taxon>Campylobacterota</taxon>
        <taxon>Epsilonproteobacteria</taxon>
        <taxon>Campylobacterales</taxon>
        <taxon>Campylobacteraceae</taxon>
        <taxon>Campylobacter</taxon>
    </lineage>
</organism>
<evidence type="ECO:0000313" key="3">
    <source>
        <dbReference type="Proteomes" id="UP000254920"/>
    </source>
</evidence>
<accession>A0A381DK96</accession>
<dbReference type="EMBL" id="UFVD01000001">
    <property type="protein sequence ID" value="SUX11065.1"/>
    <property type="molecule type" value="Genomic_DNA"/>
</dbReference>
<evidence type="ECO:0000313" key="2">
    <source>
        <dbReference type="EMBL" id="SUX11065.1"/>
    </source>
</evidence>
<sequence length="247" mass="28407">MKENFLKYMNEKHSDIITALYKKYGNTQTSVGVKLSDVDENGIFIEYQDNVIQIPFEKKITDPLEYEDAIIKLCSNTKNTKDFSKIEESLIKFIDSKKTVIISSYNDGTCVSSYAPFVREDNKIFITISKIAPHFKSLSIDKNVSLMFIQDEKDAFSIFARLRATFCVTPKFHYEQDIKDKIFDKFVDLYPDDASISFIRNMSDFCVVEFELLSKGRYVKGFGAAFDLEGLKVIKQAGSTNPHSYKR</sequence>
<dbReference type="InterPro" id="IPR037119">
    <property type="entry name" value="Haem_oxidase_HugZ-like_sf"/>
</dbReference>
<dbReference type="STRING" id="32024.GCA_000788295_01686"/>
<dbReference type="RefSeq" id="WP_089181842.1">
    <property type="nucleotide sequence ID" value="NZ_CP043427.1"/>
</dbReference>
<dbReference type="SUPFAM" id="SSF50475">
    <property type="entry name" value="FMN-binding split barrel"/>
    <property type="match status" value="2"/>
</dbReference>
<dbReference type="InterPro" id="IPR012349">
    <property type="entry name" value="Split_barrel_FMN-bd"/>
</dbReference>
<dbReference type="OrthoDB" id="92793at2"/>
<dbReference type="Pfam" id="PF10615">
    <property type="entry name" value="DUF2470"/>
    <property type="match status" value="1"/>
</dbReference>
<dbReference type="AlphaFoldDB" id="A0A381DK96"/>
<gene>
    <name evidence="2" type="ORF">NCTC12475_01280</name>
</gene>
<dbReference type="Gene3D" id="2.30.110.10">
    <property type="entry name" value="Electron Transport, Fmn-binding Protein, Chain A"/>
    <property type="match status" value="1"/>
</dbReference>
<dbReference type="Gene3D" id="3.20.180.10">
    <property type="entry name" value="PNP-oxidase-like"/>
    <property type="match status" value="1"/>
</dbReference>
<name>A0A381DK96_9BACT</name>
<proteinExistence type="predicted"/>
<protein>
    <submittedName>
        <fullName evidence="2">Pyridoxamine 5'-phosphate oxidase family protein</fullName>
    </submittedName>
</protein>